<dbReference type="Pfam" id="PF00400">
    <property type="entry name" value="WD40"/>
    <property type="match status" value="4"/>
</dbReference>
<dbReference type="InterPro" id="IPR001124">
    <property type="entry name" value="Lipid-bd_serum_glycop_C"/>
</dbReference>
<evidence type="ECO:0000313" key="8">
    <source>
        <dbReference type="EMBL" id="EMP33228.1"/>
    </source>
</evidence>
<dbReference type="InterPro" id="IPR001680">
    <property type="entry name" value="WD40_rpt"/>
</dbReference>
<evidence type="ECO:0000259" key="7">
    <source>
        <dbReference type="PROSITE" id="PS50222"/>
    </source>
</evidence>
<keyword evidence="3" id="KW-0479">Metal-binding</keyword>
<feature type="repeat" description="WD" evidence="6">
    <location>
        <begin position="458"/>
        <end position="499"/>
    </location>
</feature>
<reference evidence="9" key="1">
    <citation type="journal article" date="2013" name="Nat. Genet.">
        <title>The draft genomes of soft-shell turtle and green sea turtle yield insights into the development and evolution of the turtle-specific body plan.</title>
        <authorList>
            <person name="Wang Z."/>
            <person name="Pascual-Anaya J."/>
            <person name="Zadissa A."/>
            <person name="Li W."/>
            <person name="Niimura Y."/>
            <person name="Huang Z."/>
            <person name="Li C."/>
            <person name="White S."/>
            <person name="Xiong Z."/>
            <person name="Fang D."/>
            <person name="Wang B."/>
            <person name="Ming Y."/>
            <person name="Chen Y."/>
            <person name="Zheng Y."/>
            <person name="Kuraku S."/>
            <person name="Pignatelli M."/>
            <person name="Herrero J."/>
            <person name="Beal K."/>
            <person name="Nozawa M."/>
            <person name="Li Q."/>
            <person name="Wang J."/>
            <person name="Zhang H."/>
            <person name="Yu L."/>
            <person name="Shigenobu S."/>
            <person name="Wang J."/>
            <person name="Liu J."/>
            <person name="Flicek P."/>
            <person name="Searle S."/>
            <person name="Wang J."/>
            <person name="Kuratani S."/>
            <person name="Yin Y."/>
            <person name="Aken B."/>
            <person name="Zhang G."/>
            <person name="Irie N."/>
        </authorList>
    </citation>
    <scope>NUCLEOTIDE SEQUENCE [LARGE SCALE GENOMIC DNA]</scope>
</reference>
<keyword evidence="5" id="KW-0106">Calcium</keyword>
<evidence type="ECO:0000256" key="2">
    <source>
        <dbReference type="ARBA" id="ARBA00022574"/>
    </source>
</evidence>
<dbReference type="InterPro" id="IPR002048">
    <property type="entry name" value="EF_hand_dom"/>
</dbReference>
<dbReference type="PROSITE" id="PS00018">
    <property type="entry name" value="EF_HAND_1"/>
    <property type="match status" value="1"/>
</dbReference>
<protein>
    <recommendedName>
        <fullName evidence="1">WD repeat-containing protein on Y chromosome</fullName>
    </recommendedName>
</protein>
<dbReference type="Gene3D" id="3.15.10.10">
    <property type="entry name" value="Bactericidal permeability-increasing protein, domain 1"/>
    <property type="match status" value="1"/>
</dbReference>
<dbReference type="CDD" id="cd00051">
    <property type="entry name" value="EFh"/>
    <property type="match status" value="1"/>
</dbReference>
<evidence type="ECO:0000256" key="6">
    <source>
        <dbReference type="PROSITE-ProRule" id="PRU00221"/>
    </source>
</evidence>
<dbReference type="InterPro" id="IPR017943">
    <property type="entry name" value="Bactericidal_perm-incr_a/b_dom"/>
</dbReference>
<dbReference type="Gene3D" id="2.130.10.10">
    <property type="entry name" value="YVTN repeat-like/Quinoprotein amine dehydrogenase"/>
    <property type="match status" value="4"/>
</dbReference>
<dbReference type="Pfam" id="PF01273">
    <property type="entry name" value="LBP_BPI_CETP"/>
    <property type="match status" value="1"/>
</dbReference>
<dbReference type="PANTHER" id="PTHR44324">
    <property type="entry name" value="WD40 REPEAT DOMAIN 95"/>
    <property type="match status" value="1"/>
</dbReference>
<dbReference type="InterPro" id="IPR018247">
    <property type="entry name" value="EF_Hand_1_Ca_BS"/>
</dbReference>
<name>M7BMI4_CHEMY</name>
<keyword evidence="4" id="KW-0677">Repeat</keyword>
<dbReference type="Gene3D" id="1.10.238.10">
    <property type="entry name" value="EF-hand"/>
    <property type="match status" value="1"/>
</dbReference>
<dbReference type="InterPro" id="IPR036322">
    <property type="entry name" value="WD40_repeat_dom_sf"/>
</dbReference>
<organism evidence="8 9">
    <name type="scientific">Chelonia mydas</name>
    <name type="common">Green sea-turtle</name>
    <name type="synonym">Chelonia agassizi</name>
    <dbReference type="NCBI Taxonomy" id="8469"/>
    <lineage>
        <taxon>Eukaryota</taxon>
        <taxon>Metazoa</taxon>
        <taxon>Chordata</taxon>
        <taxon>Craniata</taxon>
        <taxon>Vertebrata</taxon>
        <taxon>Euteleostomi</taxon>
        <taxon>Archelosauria</taxon>
        <taxon>Testudinata</taxon>
        <taxon>Testudines</taxon>
        <taxon>Cryptodira</taxon>
        <taxon>Durocryptodira</taxon>
        <taxon>Americhelydia</taxon>
        <taxon>Chelonioidea</taxon>
        <taxon>Cheloniidae</taxon>
        <taxon>Chelonia</taxon>
    </lineage>
</organism>
<feature type="repeat" description="WD" evidence="6">
    <location>
        <begin position="287"/>
        <end position="312"/>
    </location>
</feature>
<dbReference type="Pfam" id="PF13499">
    <property type="entry name" value="EF-hand_7"/>
    <property type="match status" value="1"/>
</dbReference>
<proteinExistence type="predicted"/>
<dbReference type="SUPFAM" id="SSF55394">
    <property type="entry name" value="Bactericidal permeability-increasing protein, BPI"/>
    <property type="match status" value="2"/>
</dbReference>
<dbReference type="InterPro" id="IPR015943">
    <property type="entry name" value="WD40/YVTN_repeat-like_dom_sf"/>
</dbReference>
<feature type="repeat" description="WD" evidence="6">
    <location>
        <begin position="545"/>
        <end position="585"/>
    </location>
</feature>
<dbReference type="PANTHER" id="PTHR44324:SF6">
    <property type="entry name" value="EF-HAND CALCIUM BINDING DOMAIN 8"/>
    <property type="match status" value="1"/>
</dbReference>
<dbReference type="SUPFAM" id="SSF47473">
    <property type="entry name" value="EF-hand"/>
    <property type="match status" value="1"/>
</dbReference>
<dbReference type="SUPFAM" id="SSF50978">
    <property type="entry name" value="WD40 repeat-like"/>
    <property type="match status" value="3"/>
</dbReference>
<dbReference type="Pfam" id="PF02886">
    <property type="entry name" value="LBP_BPI_CETP_C"/>
    <property type="match status" value="1"/>
</dbReference>
<evidence type="ECO:0000313" key="9">
    <source>
        <dbReference type="Proteomes" id="UP000031443"/>
    </source>
</evidence>
<dbReference type="PROSITE" id="PS50222">
    <property type="entry name" value="EF_HAND_2"/>
    <property type="match status" value="1"/>
</dbReference>
<dbReference type="PROSITE" id="PS50294">
    <property type="entry name" value="WD_REPEATS_REGION"/>
    <property type="match status" value="1"/>
</dbReference>
<dbReference type="GO" id="GO:0008289">
    <property type="term" value="F:lipid binding"/>
    <property type="evidence" value="ECO:0007669"/>
    <property type="project" value="InterPro"/>
</dbReference>
<sequence length="2002" mass="222015">MKIWLDIKEFRKAMKKIMDNITEEDIDIIFMKIDTDCDGSVGWEEYLNYILREYRGKDDMLKSQSPLLFQTPMKIIPVIQGQEIIKVQFFPNQGQAMDRNEKAKKSSVWNLSGRFLTVSRDGILLYWSDTFKLLRTVQLDQSGRRPSQQMWVTDMVCLSNINLLAIASTDQIIEFFDISGNKCDRLFSLIELDSCVTALDYWPDTSVSLNDFPDDSVSFISMSLSLVYRLCGHGLHGDWCHQIRFIPQLNLVASCSAADKRAMVLTSLPLHIMGKPQSSTIALKKGILCFDYSPEMNVLVTGGLDPLVRIWNPFVTNSPITLMKGHVTAVTHIIVNGKRNTILSISKDKNIRVWDLLDHFCLQSIPGRTVSLGNCPIVDAYYSELNNMLICTAFTIGIFYGDLEFMETINSEVTSHDQPLCTALYNRNFKQVVSGCHRGMVRVWDIMTGQKMMQFMTSEGKHTEITAMAFDGPERRLITALKDGTIKFWNFNNGACLLEMPHLDKMEICGILYINLKIYVTGWSKRVTWYLDVKENEVIEYKHWKSYHSEDILSIAKYNSQLLATASCDGDVVIWSTDSGQAVCRFNASQSPLTLTPNRVFTESKEDPSRGNTPKKPSVSIKLSGYAESGKKSWAGSRTSASARLSATGKPSVSFFGQGRNLAPAPSVVRQSREKQLDQAKAQQILFLETREQSPDTAILLTSSAGGYIYAWSVSSEGGMLGKFRAVHGDDVNAVVGTMSTDPEDFILLTGDSLGYIKVLDGWSTTLIPPDLLNSWRGHLKNVSHIVYVEKLRLIVTSSYDCNVKLWMLSGRRIGTFGQSLWNVGLQYLRPAEVPSEIRRVGSTQTLKVLNEGKFPHWEDTRSIMHALSQERRQHSMLTNLLRGKSDLILDFNLNFKKMIQKEKRLTRYMDEQIEAEWHQWENKGKLKSEILGSSYKQKVRRHLSEFLPDVKACVTNKEQARVYHCIQYADLQNVTPPPVPEMLVEMQQFQANFRRKSRQTEHVWCAQAEGWYQVQGLKMMKVLGLVLCGLLMPMQVSGTGRCIVPRESYEKAFEESVKGLFQSEMERLKFPGLTITLFAINGLHVAKAIVLPVKSEYIPGVGVKVGFSAKLKILGTCWSVLLSGLTTINMRVDCSALVLLPKYLPLTTSVVVRDCQCAVVLKDISINVLDIRASVTASLGNNIVLALQVKTPTILSACISFGHSKMLSDINCVFPFEKGKLLYVAQTPKVNNRYIEIPVQMEYLDDNGKKIPIPPLSEDFVILPEMNYTSEAIGENVISSVLSYTVFKKPHSFFCTPQTFLDTLSLELILSELIVSKCPNCTPISSSLLIVTKLVKPLMVGLDVNLCAMNLTLSLEIMDKKGTKKPVLLIALKAKLGLVATLQLVEGKVQFTASLDSLHFKLLSSAVGPVKPYTWVLCHGHRSPRSTPDFLDKRNYPNRLFELPIAVHSSGRKRLPVTTVKRPTVTLMLLRGIWTRPAMSTSPDTDGKWVHSSQSKCGCRKLNTCCVVICSESNRFLLEVVNIQLPRVSVTLLPGIGGQLTIATKLEISGNLLLSGLIHISVDVNLNAKVRVTDYSAGVFQVVTEDCQSLLGPFDIRLLLGLLPVSVNGVVSSTLTTTLPSLVRSKTDCSCRRVIEKQMRDGLDCYFIRFIVKFASPGTEESELIGYRGMWNFSSLPVSFSLSLLLFFECPTLRKVSNITKLVNVQLLGTLNVLVPLGAVGNIQYQLARLPLITDLYVGLDLNGNVLNLGLSQAFLNAVLSLLGRIQPQTFISKPDVFSGATQLRDAIAALIPAGCPSCSVVSPLNIKITVLGPPLITLEANKATVKLSVKIQVFKKYSDGTIQTLLALKADLVLNAQVSVAGGKLLLGVSLTSADLVLESSDVGIVSVSSLGTLINKLLVETFVPLINESLSVGLPLPNVLGIKLINAVQIVEVRSYSPGSCLSQAATPPGSCIAVALGQKSINPIAQLQYSMLEPPGITSDYTDRDLNISSQEPLGEAL</sequence>
<accession>M7BMI4</accession>
<evidence type="ECO:0000256" key="1">
    <source>
        <dbReference type="ARBA" id="ARBA00014901"/>
    </source>
</evidence>
<dbReference type="InterPro" id="IPR017942">
    <property type="entry name" value="Lipid-bd_serum_glycop_N"/>
</dbReference>
<feature type="repeat" description="WD" evidence="6">
    <location>
        <begin position="323"/>
        <end position="356"/>
    </location>
</feature>
<evidence type="ECO:0000256" key="4">
    <source>
        <dbReference type="ARBA" id="ARBA00022737"/>
    </source>
</evidence>
<gene>
    <name evidence="8" type="ORF">UY3_09558</name>
</gene>
<dbReference type="GO" id="GO:0005509">
    <property type="term" value="F:calcium ion binding"/>
    <property type="evidence" value="ECO:0007669"/>
    <property type="project" value="InterPro"/>
</dbReference>
<feature type="repeat" description="WD" evidence="6">
    <location>
        <begin position="413"/>
        <end position="454"/>
    </location>
</feature>
<dbReference type="InterPro" id="IPR019775">
    <property type="entry name" value="WD40_repeat_CS"/>
</dbReference>
<keyword evidence="9" id="KW-1185">Reference proteome</keyword>
<dbReference type="Proteomes" id="UP000031443">
    <property type="component" value="Unassembled WGS sequence"/>
</dbReference>
<evidence type="ECO:0000256" key="5">
    <source>
        <dbReference type="ARBA" id="ARBA00022837"/>
    </source>
</evidence>
<dbReference type="PROSITE" id="PS00678">
    <property type="entry name" value="WD_REPEATS_1"/>
    <property type="match status" value="2"/>
</dbReference>
<keyword evidence="2 6" id="KW-0853">WD repeat</keyword>
<dbReference type="SMART" id="SM00320">
    <property type="entry name" value="WD40"/>
    <property type="match status" value="9"/>
</dbReference>
<dbReference type="InterPro" id="IPR011992">
    <property type="entry name" value="EF-hand-dom_pair"/>
</dbReference>
<feature type="repeat" description="WD" evidence="6">
    <location>
        <begin position="776"/>
        <end position="807"/>
    </location>
</feature>
<dbReference type="Gene3D" id="3.15.20.10">
    <property type="entry name" value="Bactericidal permeability-increasing protein, domain 2"/>
    <property type="match status" value="2"/>
</dbReference>
<evidence type="ECO:0000256" key="3">
    <source>
        <dbReference type="ARBA" id="ARBA00022723"/>
    </source>
</evidence>
<dbReference type="InterPro" id="IPR051242">
    <property type="entry name" value="WD-EF-hand_domain"/>
</dbReference>
<dbReference type="EMBL" id="KB536575">
    <property type="protein sequence ID" value="EMP33228.1"/>
    <property type="molecule type" value="Genomic_DNA"/>
</dbReference>
<dbReference type="PROSITE" id="PS50082">
    <property type="entry name" value="WD_REPEATS_2"/>
    <property type="match status" value="6"/>
</dbReference>
<feature type="domain" description="EF-hand" evidence="7">
    <location>
        <begin position="21"/>
        <end position="56"/>
    </location>
</feature>
<dbReference type="SMART" id="SM00329">
    <property type="entry name" value="BPI2"/>
    <property type="match status" value="1"/>
</dbReference>